<feature type="transmembrane region" description="Helical" evidence="2">
    <location>
        <begin position="75"/>
        <end position="95"/>
    </location>
</feature>
<dbReference type="Proteomes" id="UP000190896">
    <property type="component" value="Unassembled WGS sequence"/>
</dbReference>
<keyword evidence="2" id="KW-1133">Transmembrane helix</keyword>
<comment type="caution">
    <text evidence="3">The sequence shown here is derived from an EMBL/GenBank/DDBJ whole genome shotgun (WGS) entry which is preliminary data.</text>
</comment>
<evidence type="ECO:0000313" key="4">
    <source>
        <dbReference type="Proteomes" id="UP000190896"/>
    </source>
</evidence>
<evidence type="ECO:0000313" key="3">
    <source>
        <dbReference type="EMBL" id="OOZ36560.1"/>
    </source>
</evidence>
<name>A0A1T2KV00_9GAMM</name>
<sequence>MKTILVLGFLIGMQHALEVDHVAAVASLATRSRSLAETARQGAVWGMGHTLTLFLFGGAVILLDSLIPENMARGLELAVGVMLVLLGADVLRRVVKERIHFHSHHHGEVTHFHAHSHEPGREHAQDPHHHEHPKGFPVRSLLVGMMHGMAGSAALILLVLETITSPWLGLLYIALFGFGSILGMAMLAAVISLPLRYSARGLTWAHNGLKTLVGFATVGVGGLLVYEVGITQGLLLF</sequence>
<feature type="transmembrane region" description="Helical" evidence="2">
    <location>
        <begin position="167"/>
        <end position="192"/>
    </location>
</feature>
<feature type="transmembrane region" description="Helical" evidence="2">
    <location>
        <begin position="212"/>
        <end position="236"/>
    </location>
</feature>
<evidence type="ECO:0000256" key="2">
    <source>
        <dbReference type="SAM" id="Phobius"/>
    </source>
</evidence>
<accession>A0A1T2KV00</accession>
<dbReference type="RefSeq" id="WP_078486962.1">
    <property type="nucleotide sequence ID" value="NZ_MPRJ01000034.1"/>
</dbReference>
<dbReference type="InterPro" id="IPR052776">
    <property type="entry name" value="Chloro_ReproSupport/MetalTrans"/>
</dbReference>
<proteinExistence type="predicted"/>
<dbReference type="OrthoDB" id="5333961at2"/>
<dbReference type="AlphaFoldDB" id="A0A1T2KV00"/>
<keyword evidence="2" id="KW-0812">Transmembrane</keyword>
<dbReference type="PANTHER" id="PTHR33876:SF4">
    <property type="entry name" value="CHLOROPLAST PROTEIN FOR GROWTH AND FERTILITY 2"/>
    <property type="match status" value="1"/>
</dbReference>
<protein>
    <submittedName>
        <fullName evidence="3">Urease accessory protein</fullName>
    </submittedName>
</protein>
<feature type="compositionally biased region" description="Basic and acidic residues" evidence="1">
    <location>
        <begin position="110"/>
        <end position="129"/>
    </location>
</feature>
<organism evidence="3 4">
    <name type="scientific">Solemya velesiana gill symbiont</name>
    <dbReference type="NCBI Taxonomy" id="1918948"/>
    <lineage>
        <taxon>Bacteria</taxon>
        <taxon>Pseudomonadati</taxon>
        <taxon>Pseudomonadota</taxon>
        <taxon>Gammaproteobacteria</taxon>
        <taxon>sulfur-oxidizing symbionts</taxon>
    </lineage>
</organism>
<reference evidence="3 4" key="1">
    <citation type="submission" date="2016-11" db="EMBL/GenBank/DDBJ databases">
        <title>Mixed transmission modes and dynamic genome evolution in an obligate animal-bacterial symbiosis.</title>
        <authorList>
            <person name="Russell S.L."/>
            <person name="Corbett-Detig R.B."/>
            <person name="Cavanaugh C.M."/>
        </authorList>
    </citation>
    <scope>NUCLEOTIDE SEQUENCE [LARGE SCALE GENOMIC DNA]</scope>
    <source>
        <strain evidence="3">Se-Cadez</strain>
    </source>
</reference>
<gene>
    <name evidence="3" type="ORF">BOW51_06585</name>
</gene>
<dbReference type="PANTHER" id="PTHR33876">
    <property type="entry name" value="UNNAMED PRODUCT"/>
    <property type="match status" value="1"/>
</dbReference>
<feature type="region of interest" description="Disordered" evidence="1">
    <location>
        <begin position="110"/>
        <end position="133"/>
    </location>
</feature>
<feature type="transmembrane region" description="Helical" evidence="2">
    <location>
        <begin position="45"/>
        <end position="63"/>
    </location>
</feature>
<feature type="transmembrane region" description="Helical" evidence="2">
    <location>
        <begin position="141"/>
        <end position="160"/>
    </location>
</feature>
<keyword evidence="2" id="KW-0472">Membrane</keyword>
<evidence type="ECO:0000256" key="1">
    <source>
        <dbReference type="SAM" id="MobiDB-lite"/>
    </source>
</evidence>
<dbReference type="EMBL" id="MPRJ01000034">
    <property type="protein sequence ID" value="OOZ36560.1"/>
    <property type="molecule type" value="Genomic_DNA"/>
</dbReference>
<keyword evidence="4" id="KW-1185">Reference proteome</keyword>